<sequence length="208" mass="22109">MVDLPFAKIWLLREILDDSAKQWENALLANFLGKSPPLAMFQKVTDNLWGREGGDSLIVNVDQGQVSMVVVADVIGSAAAGFDHVEIVGSVKAVGRAVDIAIGVSDELVLVASGVDAGEDVGGDIVVDDAHLCVSAGDSMGIVEMVQSNMDKIEVASSQSHGLVSGIEDLEEIQLSSLPCPTADSITRKKYVAKELSDMVRVEEIFLR</sequence>
<evidence type="ECO:0000313" key="2">
    <source>
        <dbReference type="Proteomes" id="UP001396334"/>
    </source>
</evidence>
<comment type="caution">
    <text evidence="1">The sequence shown here is derived from an EMBL/GenBank/DDBJ whole genome shotgun (WGS) entry which is preliminary data.</text>
</comment>
<dbReference type="Proteomes" id="UP001396334">
    <property type="component" value="Unassembled WGS sequence"/>
</dbReference>
<reference evidence="1 2" key="1">
    <citation type="journal article" date="2024" name="G3 (Bethesda)">
        <title>Genome assembly of Hibiscus sabdariffa L. provides insights into metabolisms of medicinal natural products.</title>
        <authorList>
            <person name="Kim T."/>
        </authorList>
    </citation>
    <scope>NUCLEOTIDE SEQUENCE [LARGE SCALE GENOMIC DNA]</scope>
    <source>
        <strain evidence="1">TK-2024</strain>
        <tissue evidence="1">Old leaves</tissue>
    </source>
</reference>
<name>A0ABR2PZN0_9ROSI</name>
<accession>A0ABR2PZN0</accession>
<evidence type="ECO:0000313" key="1">
    <source>
        <dbReference type="EMBL" id="KAK8993892.1"/>
    </source>
</evidence>
<protein>
    <submittedName>
        <fullName evidence="1">Uncharacterized protein</fullName>
    </submittedName>
</protein>
<proteinExistence type="predicted"/>
<keyword evidence="2" id="KW-1185">Reference proteome</keyword>
<gene>
    <name evidence="1" type="ORF">V6N11_008107</name>
</gene>
<dbReference type="EMBL" id="JBBPBN010000048">
    <property type="protein sequence ID" value="KAK8993892.1"/>
    <property type="molecule type" value="Genomic_DNA"/>
</dbReference>
<organism evidence="1 2">
    <name type="scientific">Hibiscus sabdariffa</name>
    <name type="common">roselle</name>
    <dbReference type="NCBI Taxonomy" id="183260"/>
    <lineage>
        <taxon>Eukaryota</taxon>
        <taxon>Viridiplantae</taxon>
        <taxon>Streptophyta</taxon>
        <taxon>Embryophyta</taxon>
        <taxon>Tracheophyta</taxon>
        <taxon>Spermatophyta</taxon>
        <taxon>Magnoliopsida</taxon>
        <taxon>eudicotyledons</taxon>
        <taxon>Gunneridae</taxon>
        <taxon>Pentapetalae</taxon>
        <taxon>rosids</taxon>
        <taxon>malvids</taxon>
        <taxon>Malvales</taxon>
        <taxon>Malvaceae</taxon>
        <taxon>Malvoideae</taxon>
        <taxon>Hibiscus</taxon>
    </lineage>
</organism>